<dbReference type="Proteomes" id="UP000436088">
    <property type="component" value="Unassembled WGS sequence"/>
</dbReference>
<keyword evidence="9" id="KW-0812">Transmembrane</keyword>
<comment type="caution">
    <text evidence="10">The sequence shown here is derived from an EMBL/GenBank/DDBJ whole genome shotgun (WGS) entry which is preliminary data.</text>
</comment>
<evidence type="ECO:0000256" key="1">
    <source>
        <dbReference type="ARBA" id="ARBA00012513"/>
    </source>
</evidence>
<evidence type="ECO:0000313" key="11">
    <source>
        <dbReference type="Proteomes" id="UP000436088"/>
    </source>
</evidence>
<protein>
    <recommendedName>
        <fullName evidence="1">non-specific serine/threonine protein kinase</fullName>
        <ecNumber evidence="1">2.7.11.1</ecNumber>
    </recommendedName>
</protein>
<evidence type="ECO:0000256" key="3">
    <source>
        <dbReference type="ARBA" id="ARBA00022679"/>
    </source>
</evidence>
<organism evidence="10 11">
    <name type="scientific">Hibiscus syriacus</name>
    <name type="common">Rose of Sharon</name>
    <dbReference type="NCBI Taxonomy" id="106335"/>
    <lineage>
        <taxon>Eukaryota</taxon>
        <taxon>Viridiplantae</taxon>
        <taxon>Streptophyta</taxon>
        <taxon>Embryophyta</taxon>
        <taxon>Tracheophyta</taxon>
        <taxon>Spermatophyta</taxon>
        <taxon>Magnoliopsida</taxon>
        <taxon>eudicotyledons</taxon>
        <taxon>Gunneridae</taxon>
        <taxon>Pentapetalae</taxon>
        <taxon>rosids</taxon>
        <taxon>malvids</taxon>
        <taxon>Malvales</taxon>
        <taxon>Malvaceae</taxon>
        <taxon>Malvoideae</taxon>
        <taxon>Hibiscus</taxon>
    </lineage>
</organism>
<evidence type="ECO:0000256" key="4">
    <source>
        <dbReference type="ARBA" id="ARBA00022741"/>
    </source>
</evidence>
<dbReference type="Gene3D" id="3.80.10.10">
    <property type="entry name" value="Ribonuclease Inhibitor"/>
    <property type="match status" value="1"/>
</dbReference>
<keyword evidence="3" id="KW-0808">Transferase</keyword>
<evidence type="ECO:0000256" key="8">
    <source>
        <dbReference type="ARBA" id="ARBA00048679"/>
    </source>
</evidence>
<dbReference type="PANTHER" id="PTHR48005">
    <property type="entry name" value="LEUCINE RICH REPEAT KINASE 2"/>
    <property type="match status" value="1"/>
</dbReference>
<keyword evidence="2" id="KW-0723">Serine/threonine-protein kinase</keyword>
<dbReference type="PANTHER" id="PTHR48005:SF70">
    <property type="entry name" value="MDIS1-INTERACTING RECEPTOR LIKE KINASE 2-LIKE"/>
    <property type="match status" value="1"/>
</dbReference>
<evidence type="ECO:0000256" key="5">
    <source>
        <dbReference type="ARBA" id="ARBA00022777"/>
    </source>
</evidence>
<dbReference type="AlphaFoldDB" id="A0A6A3BS53"/>
<name>A0A6A3BS53_HIBSY</name>
<accession>A0A6A3BS53</accession>
<keyword evidence="4" id="KW-0547">Nucleotide-binding</keyword>
<evidence type="ECO:0000256" key="2">
    <source>
        <dbReference type="ARBA" id="ARBA00022527"/>
    </source>
</evidence>
<comment type="catalytic activity">
    <reaction evidence="7">
        <text>L-threonyl-[protein] + ATP = O-phospho-L-threonyl-[protein] + ADP + H(+)</text>
        <dbReference type="Rhea" id="RHEA:46608"/>
        <dbReference type="Rhea" id="RHEA-COMP:11060"/>
        <dbReference type="Rhea" id="RHEA-COMP:11605"/>
        <dbReference type="ChEBI" id="CHEBI:15378"/>
        <dbReference type="ChEBI" id="CHEBI:30013"/>
        <dbReference type="ChEBI" id="CHEBI:30616"/>
        <dbReference type="ChEBI" id="CHEBI:61977"/>
        <dbReference type="ChEBI" id="CHEBI:456216"/>
        <dbReference type="EC" id="2.7.11.1"/>
    </reaction>
</comment>
<proteinExistence type="predicted"/>
<evidence type="ECO:0000256" key="6">
    <source>
        <dbReference type="ARBA" id="ARBA00022840"/>
    </source>
</evidence>
<keyword evidence="11" id="KW-1185">Reference proteome</keyword>
<evidence type="ECO:0000256" key="7">
    <source>
        <dbReference type="ARBA" id="ARBA00047899"/>
    </source>
</evidence>
<dbReference type="EC" id="2.7.11.1" evidence="1"/>
<reference evidence="10" key="1">
    <citation type="submission" date="2019-09" db="EMBL/GenBank/DDBJ databases">
        <title>Draft genome information of white flower Hibiscus syriacus.</title>
        <authorList>
            <person name="Kim Y.-M."/>
        </authorList>
    </citation>
    <scope>NUCLEOTIDE SEQUENCE [LARGE SCALE GENOMIC DNA]</scope>
    <source>
        <strain evidence="10">YM2019G1</strain>
    </source>
</reference>
<dbReference type="GO" id="GO:0005524">
    <property type="term" value="F:ATP binding"/>
    <property type="evidence" value="ECO:0007669"/>
    <property type="project" value="UniProtKB-KW"/>
</dbReference>
<dbReference type="InterPro" id="IPR032675">
    <property type="entry name" value="LRR_dom_sf"/>
</dbReference>
<evidence type="ECO:0000313" key="10">
    <source>
        <dbReference type="EMBL" id="KAE8717872.1"/>
    </source>
</evidence>
<evidence type="ECO:0000256" key="9">
    <source>
        <dbReference type="SAM" id="Phobius"/>
    </source>
</evidence>
<keyword evidence="6" id="KW-0067">ATP-binding</keyword>
<keyword evidence="9" id="KW-1133">Transmembrane helix</keyword>
<gene>
    <name evidence="10" type="ORF">F3Y22_tig00110020pilonHSYRG00200</name>
</gene>
<keyword evidence="5" id="KW-0418">Kinase</keyword>
<comment type="catalytic activity">
    <reaction evidence="8">
        <text>L-seryl-[protein] + ATP = O-phospho-L-seryl-[protein] + ADP + H(+)</text>
        <dbReference type="Rhea" id="RHEA:17989"/>
        <dbReference type="Rhea" id="RHEA-COMP:9863"/>
        <dbReference type="Rhea" id="RHEA-COMP:11604"/>
        <dbReference type="ChEBI" id="CHEBI:15378"/>
        <dbReference type="ChEBI" id="CHEBI:29999"/>
        <dbReference type="ChEBI" id="CHEBI:30616"/>
        <dbReference type="ChEBI" id="CHEBI:83421"/>
        <dbReference type="ChEBI" id="CHEBI:456216"/>
        <dbReference type="EC" id="2.7.11.1"/>
    </reaction>
</comment>
<dbReference type="GO" id="GO:0004674">
    <property type="term" value="F:protein serine/threonine kinase activity"/>
    <property type="evidence" value="ECO:0007669"/>
    <property type="project" value="UniProtKB-KW"/>
</dbReference>
<feature type="transmembrane region" description="Helical" evidence="9">
    <location>
        <begin position="76"/>
        <end position="98"/>
    </location>
</feature>
<dbReference type="InterPro" id="IPR051420">
    <property type="entry name" value="Ser_Thr_Kinases_DiverseReg"/>
</dbReference>
<sequence length="120" mass="13272">MLNGSIPEAFNDLHGLRIVNISFNQLEGPIPDLKAFHQASFDALVNNKALCGNTTGLRPCRDNHSHGGRTKVIELALLPLFGGLLLLFILAASFLTYCRKTPTRKSESREERHGDIFTVL</sequence>
<dbReference type="EMBL" id="VEPZ02000817">
    <property type="protein sequence ID" value="KAE8717872.1"/>
    <property type="molecule type" value="Genomic_DNA"/>
</dbReference>
<keyword evidence="9" id="KW-0472">Membrane</keyword>